<accession>A0A317SN57</accession>
<protein>
    <submittedName>
        <fullName evidence="2">Uncharacterized protein</fullName>
    </submittedName>
</protein>
<organism evidence="2 3">
    <name type="scientific">Tuber magnatum</name>
    <name type="common">white Piedmont truffle</name>
    <dbReference type="NCBI Taxonomy" id="42249"/>
    <lineage>
        <taxon>Eukaryota</taxon>
        <taxon>Fungi</taxon>
        <taxon>Dikarya</taxon>
        <taxon>Ascomycota</taxon>
        <taxon>Pezizomycotina</taxon>
        <taxon>Pezizomycetes</taxon>
        <taxon>Pezizales</taxon>
        <taxon>Tuberaceae</taxon>
        <taxon>Tuber</taxon>
    </lineage>
</organism>
<dbReference type="EMBL" id="PYWC01000041">
    <property type="protein sequence ID" value="PWW75924.1"/>
    <property type="molecule type" value="Genomic_DNA"/>
</dbReference>
<feature type="region of interest" description="Disordered" evidence="1">
    <location>
        <begin position="51"/>
        <end position="80"/>
    </location>
</feature>
<feature type="compositionally biased region" description="Polar residues" evidence="1">
    <location>
        <begin position="51"/>
        <end position="61"/>
    </location>
</feature>
<evidence type="ECO:0000313" key="2">
    <source>
        <dbReference type="EMBL" id="PWW75924.1"/>
    </source>
</evidence>
<comment type="caution">
    <text evidence="2">The sequence shown here is derived from an EMBL/GenBank/DDBJ whole genome shotgun (WGS) entry which is preliminary data.</text>
</comment>
<name>A0A317SN57_9PEZI</name>
<gene>
    <name evidence="2" type="ORF">C7212DRAFT_344697</name>
</gene>
<sequence length="144" mass="16613">MSLPVSWYLQRLTTGHYHTQWKYEASSSTTRGALCGGVSHTSSLYEYDIPSNSLEPQQTPTYPIALSHRPETRKRQPYGHHGFDHVRHWVQGKLVTRTMPHDWPTESRKSVGESQRFPGWEKNQRKNVPGYYTVLHPPLLSSTP</sequence>
<feature type="compositionally biased region" description="Basic and acidic residues" evidence="1">
    <location>
        <begin position="100"/>
        <end position="111"/>
    </location>
</feature>
<feature type="region of interest" description="Disordered" evidence="1">
    <location>
        <begin position="100"/>
        <end position="124"/>
    </location>
</feature>
<dbReference type="Proteomes" id="UP000246991">
    <property type="component" value="Unassembled WGS sequence"/>
</dbReference>
<reference evidence="2 3" key="1">
    <citation type="submission" date="2018-03" db="EMBL/GenBank/DDBJ databases">
        <title>Genomes of Pezizomycetes fungi and the evolution of truffles.</title>
        <authorList>
            <person name="Murat C."/>
            <person name="Payen T."/>
            <person name="Noel B."/>
            <person name="Kuo A."/>
            <person name="Martin F.M."/>
        </authorList>
    </citation>
    <scope>NUCLEOTIDE SEQUENCE [LARGE SCALE GENOMIC DNA]</scope>
    <source>
        <strain evidence="2">091103-1</strain>
    </source>
</reference>
<evidence type="ECO:0000313" key="3">
    <source>
        <dbReference type="Proteomes" id="UP000246991"/>
    </source>
</evidence>
<dbReference type="AlphaFoldDB" id="A0A317SN57"/>
<proteinExistence type="predicted"/>
<evidence type="ECO:0000256" key="1">
    <source>
        <dbReference type="SAM" id="MobiDB-lite"/>
    </source>
</evidence>
<keyword evidence="3" id="KW-1185">Reference proteome</keyword>